<evidence type="ECO:0000256" key="3">
    <source>
        <dbReference type="ARBA" id="ARBA00023295"/>
    </source>
</evidence>
<dbReference type="Gene3D" id="3.20.20.80">
    <property type="entry name" value="Glycosidases"/>
    <property type="match status" value="1"/>
</dbReference>
<evidence type="ECO:0000256" key="1">
    <source>
        <dbReference type="ARBA" id="ARBA00010838"/>
    </source>
</evidence>
<keyword evidence="3" id="KW-0326">Glycosidase</keyword>
<dbReference type="Pfam" id="PF00232">
    <property type="entry name" value="Glyco_hydro_1"/>
    <property type="match status" value="1"/>
</dbReference>
<dbReference type="PROSITE" id="PS00653">
    <property type="entry name" value="GLYCOSYL_HYDROL_F1_2"/>
    <property type="match status" value="1"/>
</dbReference>
<dbReference type="OrthoDB" id="783175at2759"/>
<name>A0A0K9PHR8_ZOSMR</name>
<comment type="caution">
    <text evidence="5">The sequence shown here is derived from an EMBL/GenBank/DDBJ whole genome shotgun (WGS) entry which is preliminary data.</text>
</comment>
<dbReference type="PANTHER" id="PTHR10353:SF36">
    <property type="entry name" value="LP05116P"/>
    <property type="match status" value="1"/>
</dbReference>
<comment type="similarity">
    <text evidence="1 4">Belongs to the glycosyl hydrolase 1 family.</text>
</comment>
<dbReference type="PANTHER" id="PTHR10353">
    <property type="entry name" value="GLYCOSYL HYDROLASE"/>
    <property type="match status" value="1"/>
</dbReference>
<evidence type="ECO:0000256" key="2">
    <source>
        <dbReference type="ARBA" id="ARBA00022801"/>
    </source>
</evidence>
<gene>
    <name evidence="5" type="ORF">ZOSMA_259G00030</name>
</gene>
<accession>A0A0K9PHR8</accession>
<dbReference type="SUPFAM" id="SSF51445">
    <property type="entry name" value="(Trans)glycosidases"/>
    <property type="match status" value="1"/>
</dbReference>
<proteinExistence type="inferred from homology"/>
<dbReference type="EMBL" id="LFYR01000888">
    <property type="protein sequence ID" value="KMZ67782.1"/>
    <property type="molecule type" value="Genomic_DNA"/>
</dbReference>
<protein>
    <submittedName>
        <fullName evidence="5">Putative Beta-glucosidase</fullName>
    </submittedName>
</protein>
<dbReference type="GO" id="GO:0008422">
    <property type="term" value="F:beta-glucosidase activity"/>
    <property type="evidence" value="ECO:0007669"/>
    <property type="project" value="UniProtKB-ARBA"/>
</dbReference>
<organism evidence="5 6">
    <name type="scientific">Zostera marina</name>
    <name type="common">Eelgrass</name>
    <dbReference type="NCBI Taxonomy" id="29655"/>
    <lineage>
        <taxon>Eukaryota</taxon>
        <taxon>Viridiplantae</taxon>
        <taxon>Streptophyta</taxon>
        <taxon>Embryophyta</taxon>
        <taxon>Tracheophyta</taxon>
        <taxon>Spermatophyta</taxon>
        <taxon>Magnoliopsida</taxon>
        <taxon>Liliopsida</taxon>
        <taxon>Zosteraceae</taxon>
        <taxon>Zostera</taxon>
    </lineage>
</organism>
<dbReference type="OMA" id="WERDIEM"/>
<dbReference type="Proteomes" id="UP000036987">
    <property type="component" value="Unassembled WGS sequence"/>
</dbReference>
<keyword evidence="2" id="KW-0378">Hydrolase</keyword>
<evidence type="ECO:0000313" key="6">
    <source>
        <dbReference type="Proteomes" id="UP000036987"/>
    </source>
</evidence>
<evidence type="ECO:0000256" key="4">
    <source>
        <dbReference type="RuleBase" id="RU003690"/>
    </source>
</evidence>
<sequence length="171" mass="19292">MKMKKKRVGGASAVVATILIGLFIDIQLCSAKINRESFPDGFVFGAASSAYQYEGAAKQGGRGPSIWDKFSHTFGKIVDFSNGDEDVSLIKDMGLDSYRFSISWSRIFPKGTGEVNQEGVKYYSNLIDALLSKEIQPYVTLYHWDLPQALEDKYHGWLDPQIMYVDKKMHY</sequence>
<dbReference type="InterPro" id="IPR017853">
    <property type="entry name" value="GH"/>
</dbReference>
<dbReference type="GO" id="GO:0005975">
    <property type="term" value="P:carbohydrate metabolic process"/>
    <property type="evidence" value="ECO:0007669"/>
    <property type="project" value="InterPro"/>
</dbReference>
<dbReference type="InterPro" id="IPR001360">
    <property type="entry name" value="Glyco_hydro_1"/>
</dbReference>
<evidence type="ECO:0000313" key="5">
    <source>
        <dbReference type="EMBL" id="KMZ67782.1"/>
    </source>
</evidence>
<keyword evidence="6" id="KW-1185">Reference proteome</keyword>
<dbReference type="AlphaFoldDB" id="A0A0K9PHR8"/>
<reference evidence="6" key="1">
    <citation type="journal article" date="2016" name="Nature">
        <title>The genome of the seagrass Zostera marina reveals angiosperm adaptation to the sea.</title>
        <authorList>
            <person name="Olsen J.L."/>
            <person name="Rouze P."/>
            <person name="Verhelst B."/>
            <person name="Lin Y.-C."/>
            <person name="Bayer T."/>
            <person name="Collen J."/>
            <person name="Dattolo E."/>
            <person name="De Paoli E."/>
            <person name="Dittami S."/>
            <person name="Maumus F."/>
            <person name="Michel G."/>
            <person name="Kersting A."/>
            <person name="Lauritano C."/>
            <person name="Lohaus R."/>
            <person name="Toepel M."/>
            <person name="Tonon T."/>
            <person name="Vanneste K."/>
            <person name="Amirebrahimi M."/>
            <person name="Brakel J."/>
            <person name="Bostroem C."/>
            <person name="Chovatia M."/>
            <person name="Grimwood J."/>
            <person name="Jenkins J.W."/>
            <person name="Jueterbock A."/>
            <person name="Mraz A."/>
            <person name="Stam W.T."/>
            <person name="Tice H."/>
            <person name="Bornberg-Bauer E."/>
            <person name="Green P.J."/>
            <person name="Pearson G.A."/>
            <person name="Procaccini G."/>
            <person name="Duarte C.M."/>
            <person name="Schmutz J."/>
            <person name="Reusch T.B.H."/>
            <person name="Van de Peer Y."/>
        </authorList>
    </citation>
    <scope>NUCLEOTIDE SEQUENCE [LARGE SCALE GENOMIC DNA]</scope>
    <source>
        <strain evidence="6">cv. Finnish</strain>
    </source>
</reference>
<dbReference type="InterPro" id="IPR033132">
    <property type="entry name" value="GH_1_N_CS"/>
</dbReference>
<dbReference type="STRING" id="29655.A0A0K9PHR8"/>